<organism evidence="2 3">
    <name type="scientific">Candidatus Nomurabacteria bacterium RIFCSPLOWO2_02_FULL_40_67</name>
    <dbReference type="NCBI Taxonomy" id="1801787"/>
    <lineage>
        <taxon>Bacteria</taxon>
        <taxon>Candidatus Nomuraibacteriota</taxon>
    </lineage>
</organism>
<sequence length="212" mass="23687">MKIIKLKIKNCMKGYTIIETMIAVSLFLVIIMAGMGALLNANLLHNKSQNMRSIMDNLSFIMEDMSRNLRTGYNYRCYSGGAIRSDISVPNNCDSGWGIFFEQQDGDLYNSPNNPGSGYYYGDQWAYYIGNDAKIYKSSDYAGGFIPLTPDEVKIDPYPTSYFIVSGTDPFSAGNTEQPFVTIKLSGTITFKNIVTPFSLQTSVSQRQLDNI</sequence>
<keyword evidence="1" id="KW-0812">Transmembrane</keyword>
<keyword evidence="1" id="KW-1133">Transmembrane helix</keyword>
<feature type="transmembrane region" description="Helical" evidence="1">
    <location>
        <begin position="21"/>
        <end position="44"/>
    </location>
</feature>
<dbReference type="EMBL" id="MFVL01000002">
    <property type="protein sequence ID" value="OGJ02279.1"/>
    <property type="molecule type" value="Genomic_DNA"/>
</dbReference>
<comment type="caution">
    <text evidence="2">The sequence shown here is derived from an EMBL/GenBank/DDBJ whole genome shotgun (WGS) entry which is preliminary data.</text>
</comment>
<accession>A0A1F6Y7G6</accession>
<dbReference type="AlphaFoldDB" id="A0A1F6Y7G6"/>
<evidence type="ECO:0000256" key="1">
    <source>
        <dbReference type="SAM" id="Phobius"/>
    </source>
</evidence>
<name>A0A1F6Y7G6_9BACT</name>
<proteinExistence type="predicted"/>
<reference evidence="2 3" key="1">
    <citation type="journal article" date="2016" name="Nat. Commun.">
        <title>Thousands of microbial genomes shed light on interconnected biogeochemical processes in an aquifer system.</title>
        <authorList>
            <person name="Anantharaman K."/>
            <person name="Brown C.T."/>
            <person name="Hug L.A."/>
            <person name="Sharon I."/>
            <person name="Castelle C.J."/>
            <person name="Probst A.J."/>
            <person name="Thomas B.C."/>
            <person name="Singh A."/>
            <person name="Wilkins M.J."/>
            <person name="Karaoz U."/>
            <person name="Brodie E.L."/>
            <person name="Williams K.H."/>
            <person name="Hubbard S.S."/>
            <person name="Banfield J.F."/>
        </authorList>
    </citation>
    <scope>NUCLEOTIDE SEQUENCE [LARGE SCALE GENOMIC DNA]</scope>
</reference>
<evidence type="ECO:0000313" key="2">
    <source>
        <dbReference type="EMBL" id="OGJ02279.1"/>
    </source>
</evidence>
<gene>
    <name evidence="2" type="ORF">A3I23_01390</name>
</gene>
<dbReference type="Proteomes" id="UP000177693">
    <property type="component" value="Unassembled WGS sequence"/>
</dbReference>
<keyword evidence="1" id="KW-0472">Membrane</keyword>
<evidence type="ECO:0000313" key="3">
    <source>
        <dbReference type="Proteomes" id="UP000177693"/>
    </source>
</evidence>
<protein>
    <recommendedName>
        <fullName evidence="4">Type II secretion system protein</fullName>
    </recommendedName>
</protein>
<evidence type="ECO:0008006" key="4">
    <source>
        <dbReference type="Google" id="ProtNLM"/>
    </source>
</evidence>